<dbReference type="Pfam" id="PF01385">
    <property type="entry name" value="OrfB_IS605"/>
    <property type="match status" value="1"/>
</dbReference>
<evidence type="ECO:0000259" key="6">
    <source>
        <dbReference type="Pfam" id="PF01385"/>
    </source>
</evidence>
<dbReference type="EMBL" id="JNFH02000002">
    <property type="protein sequence ID" value="KDS91888.1"/>
    <property type="molecule type" value="Genomic_DNA"/>
</dbReference>
<keyword evidence="4" id="KW-0238">DNA-binding</keyword>
<keyword evidence="9" id="KW-1185">Reference proteome</keyword>
<comment type="similarity">
    <text evidence="2">In the N-terminal section; belongs to the transposase 2 family.</text>
</comment>
<accession>A0A081EWV0</accession>
<feature type="domain" description="Probable transposase IS891/IS1136/IS1341" evidence="6">
    <location>
        <begin position="187"/>
        <end position="287"/>
    </location>
</feature>
<dbReference type="PANTHER" id="PTHR30405:SF26">
    <property type="entry name" value="TRANSPOSASE, PROBABLY IS605-TNPB FAMILY"/>
    <property type="match status" value="1"/>
</dbReference>
<evidence type="ECO:0000256" key="1">
    <source>
        <dbReference type="ARBA" id="ARBA00008761"/>
    </source>
</evidence>
<keyword evidence="3" id="KW-0815">Transposition</keyword>
<gene>
    <name evidence="8" type="ORF">FK85_16055</name>
</gene>
<evidence type="ECO:0000313" key="8">
    <source>
        <dbReference type="EMBL" id="KDS91888.1"/>
    </source>
</evidence>
<dbReference type="NCBIfam" id="NF040570">
    <property type="entry name" value="guided_TnpB"/>
    <property type="match status" value="1"/>
</dbReference>
<dbReference type="OrthoDB" id="210698at2157"/>
<comment type="caution">
    <text evidence="8">The sequence shown here is derived from an EMBL/GenBank/DDBJ whole genome shotgun (WGS) entry which is preliminary data.</text>
</comment>
<organism evidence="8 9">
    <name type="scientific">Halorubrum saccharovorum</name>
    <dbReference type="NCBI Taxonomy" id="2248"/>
    <lineage>
        <taxon>Archaea</taxon>
        <taxon>Methanobacteriati</taxon>
        <taxon>Methanobacteriota</taxon>
        <taxon>Stenosarchaea group</taxon>
        <taxon>Halobacteria</taxon>
        <taxon>Halobacteriales</taxon>
        <taxon>Haloferacaceae</taxon>
        <taxon>Halorubrum</taxon>
    </lineage>
</organism>
<dbReference type="RefSeq" id="WP_050023015.1">
    <property type="nucleotide sequence ID" value="NZ_JNFH02000002.1"/>
</dbReference>
<dbReference type="AlphaFoldDB" id="A0A081EWV0"/>
<protein>
    <submittedName>
        <fullName evidence="8">Transposase</fullName>
    </submittedName>
</protein>
<dbReference type="InterPro" id="IPR051399">
    <property type="entry name" value="RNA-guided_DNA_endo/Transpos"/>
</dbReference>
<evidence type="ECO:0000313" key="9">
    <source>
        <dbReference type="Proteomes" id="UP000053331"/>
    </source>
</evidence>
<evidence type="ECO:0000256" key="3">
    <source>
        <dbReference type="ARBA" id="ARBA00022578"/>
    </source>
</evidence>
<dbReference type="GO" id="GO:0006310">
    <property type="term" value="P:DNA recombination"/>
    <property type="evidence" value="ECO:0007669"/>
    <property type="project" value="UniProtKB-KW"/>
</dbReference>
<comment type="similarity">
    <text evidence="1">In the C-terminal section; belongs to the transposase 35 family.</text>
</comment>
<keyword evidence="5" id="KW-0233">DNA recombination</keyword>
<dbReference type="NCBIfam" id="TIGR01766">
    <property type="entry name" value="IS200/IS605 family accessory protein TnpB-like domain"/>
    <property type="match status" value="1"/>
</dbReference>
<dbReference type="Pfam" id="PF07282">
    <property type="entry name" value="Cas12f1-like_TNB"/>
    <property type="match status" value="1"/>
</dbReference>
<reference evidence="8 9" key="1">
    <citation type="journal article" date="2015" name="Genome Announc.">
        <title>Draft genome sequence of a Halorubrum H3 strain isolated from the burlinskoye salt lake (Altai Krai, Russia).</title>
        <authorList>
            <person name="Rozanov A.S."/>
            <person name="Bryanskaya A.V."/>
            <person name="Malup T.K."/>
            <person name="Kotenko A.V."/>
            <person name="Peltek S.E."/>
        </authorList>
    </citation>
    <scope>NUCLEOTIDE SEQUENCE [LARGE SCALE GENOMIC DNA]</scope>
    <source>
        <strain evidence="8 9">H3</strain>
    </source>
</reference>
<dbReference type="InterPro" id="IPR001959">
    <property type="entry name" value="Transposase"/>
</dbReference>
<evidence type="ECO:0000256" key="2">
    <source>
        <dbReference type="ARBA" id="ARBA00011044"/>
    </source>
</evidence>
<feature type="domain" description="Cas12f1-like TNB" evidence="7">
    <location>
        <begin position="303"/>
        <end position="372"/>
    </location>
</feature>
<proteinExistence type="inferred from homology"/>
<sequence>MVEGSRTRTVPIKLDVDESAAELLHQTTDYFLDAANHVVDVAWEPDWKITSKQKLHDLTYYDVRDDSPLPANLVQAARNRAAEAVKGVIERWKEGRKASKPHFASRFASYDARTVTVNEDHCTLATTDGRVTAEFVLPDEQHDTPHAAYLFNDDYDVKGATLHYDEVEDCFYLHVRTKPAVENDEAEQGDAKHVSVLGVDLGITNIATTSTGTFWSGGELNHWHREYEKRRGDLQQIGTRWAHETVQRVGRKQTGRFEQLLHTISNELVEEALKNDCTHIVFEQLKGIHERLPHAKAVHKWAFHRLYEYVTYKAESEGLEVKQINPAYTSQRCSKCGFTHEDNRPTQNGQDAFGCLKCGYDVHADYNAAKNIGLKYLRDQQKSGRGGAPVGVRLNSGTLNVNGEYSPTALSG</sequence>
<evidence type="ECO:0000256" key="4">
    <source>
        <dbReference type="ARBA" id="ARBA00023125"/>
    </source>
</evidence>
<evidence type="ECO:0000256" key="5">
    <source>
        <dbReference type="ARBA" id="ARBA00023172"/>
    </source>
</evidence>
<dbReference type="PANTHER" id="PTHR30405">
    <property type="entry name" value="TRANSPOSASE"/>
    <property type="match status" value="1"/>
</dbReference>
<dbReference type="GO" id="GO:0003677">
    <property type="term" value="F:DNA binding"/>
    <property type="evidence" value="ECO:0007669"/>
    <property type="project" value="UniProtKB-KW"/>
</dbReference>
<dbReference type="InterPro" id="IPR010095">
    <property type="entry name" value="Cas12f1-like_TNB"/>
</dbReference>
<dbReference type="Proteomes" id="UP000053331">
    <property type="component" value="Unassembled WGS sequence"/>
</dbReference>
<name>A0A081EWV0_9EURY</name>
<dbReference type="GO" id="GO:0032196">
    <property type="term" value="P:transposition"/>
    <property type="evidence" value="ECO:0007669"/>
    <property type="project" value="UniProtKB-KW"/>
</dbReference>
<evidence type="ECO:0000259" key="7">
    <source>
        <dbReference type="Pfam" id="PF07282"/>
    </source>
</evidence>